<proteinExistence type="predicted"/>
<dbReference type="AlphaFoldDB" id="A0AAV0BJP6"/>
<organism evidence="1 2">
    <name type="scientific">Phakopsora pachyrhizi</name>
    <name type="common">Asian soybean rust disease fungus</name>
    <dbReference type="NCBI Taxonomy" id="170000"/>
    <lineage>
        <taxon>Eukaryota</taxon>
        <taxon>Fungi</taxon>
        <taxon>Dikarya</taxon>
        <taxon>Basidiomycota</taxon>
        <taxon>Pucciniomycotina</taxon>
        <taxon>Pucciniomycetes</taxon>
        <taxon>Pucciniales</taxon>
        <taxon>Phakopsoraceae</taxon>
        <taxon>Phakopsora</taxon>
    </lineage>
</organism>
<dbReference type="PANTHER" id="PTHR10412">
    <property type="entry name" value="MANNOSYL-OLIGOSACCHARIDE GLUCOSIDASE"/>
    <property type="match status" value="1"/>
</dbReference>
<evidence type="ECO:0000313" key="2">
    <source>
        <dbReference type="Proteomes" id="UP001153365"/>
    </source>
</evidence>
<name>A0AAV0BJP6_PHAPC</name>
<dbReference type="Gene3D" id="1.50.10.10">
    <property type="match status" value="1"/>
</dbReference>
<dbReference type="PANTHER" id="PTHR10412:SF10">
    <property type="entry name" value="GLYCOSYL HYDROLASE FAMILY 63 C-TERMINAL DOMAIN-CONTAINING PROTEIN"/>
    <property type="match status" value="1"/>
</dbReference>
<dbReference type="EMBL" id="CALTRL010005843">
    <property type="protein sequence ID" value="CAH7687191.1"/>
    <property type="molecule type" value="Genomic_DNA"/>
</dbReference>
<dbReference type="InterPro" id="IPR008928">
    <property type="entry name" value="6-hairpin_glycosidase_sf"/>
</dbReference>
<sequence>MKPDGPLPTYEWSFSNLNPLLQAWATFRVFKIERKMYGREDLQFLERVFQKLLLNSLWWVNQKDASGQNVFDGGFLVHDNFGLLNQSEPLLTGGSLGQADGTAWMAFFALNMFNMALELAKNNQANEDIASKFFEHFLFISEAMTFGTPHNEQSSLWNSKDGFYYSPKRLISFYATLTLELGVLKRIPVFKKRMDWFTENRPEFVTKNIIANMMA</sequence>
<dbReference type="GO" id="GO:0004573">
    <property type="term" value="F:Glc3Man9GlcNAc2 oligosaccharide glucosidase activity"/>
    <property type="evidence" value="ECO:0007669"/>
    <property type="project" value="InterPro"/>
</dbReference>
<gene>
    <name evidence="1" type="ORF">PPACK8108_LOCUS21939</name>
</gene>
<protein>
    <recommendedName>
        <fullName evidence="3">Glycosyl hydrolase family 63 C-terminal domain-containing protein</fullName>
    </recommendedName>
</protein>
<dbReference type="GO" id="GO:0009311">
    <property type="term" value="P:oligosaccharide metabolic process"/>
    <property type="evidence" value="ECO:0007669"/>
    <property type="project" value="InterPro"/>
</dbReference>
<evidence type="ECO:0000313" key="1">
    <source>
        <dbReference type="EMBL" id="CAH7687191.1"/>
    </source>
</evidence>
<accession>A0AAV0BJP6</accession>
<reference evidence="1" key="1">
    <citation type="submission" date="2022-06" db="EMBL/GenBank/DDBJ databases">
        <authorList>
            <consortium name="SYNGENTA / RWTH Aachen University"/>
        </authorList>
    </citation>
    <scope>NUCLEOTIDE SEQUENCE</scope>
</reference>
<comment type="caution">
    <text evidence="1">The sequence shown here is derived from an EMBL/GenBank/DDBJ whole genome shotgun (WGS) entry which is preliminary data.</text>
</comment>
<evidence type="ECO:0008006" key="3">
    <source>
        <dbReference type="Google" id="ProtNLM"/>
    </source>
</evidence>
<dbReference type="InterPro" id="IPR004888">
    <property type="entry name" value="Glycoside_hydrolase_63"/>
</dbReference>
<dbReference type="InterPro" id="IPR012341">
    <property type="entry name" value="6hp_glycosidase-like_sf"/>
</dbReference>
<dbReference type="SUPFAM" id="SSF48208">
    <property type="entry name" value="Six-hairpin glycosidases"/>
    <property type="match status" value="1"/>
</dbReference>
<dbReference type="Proteomes" id="UP001153365">
    <property type="component" value="Unassembled WGS sequence"/>
</dbReference>
<keyword evidence="2" id="KW-1185">Reference proteome</keyword>